<evidence type="ECO:0000313" key="3">
    <source>
        <dbReference type="Proteomes" id="UP000633365"/>
    </source>
</evidence>
<evidence type="ECO:0000259" key="1">
    <source>
        <dbReference type="Pfam" id="PF12673"/>
    </source>
</evidence>
<reference evidence="2" key="1">
    <citation type="submission" date="2021-01" db="EMBL/GenBank/DDBJ databases">
        <title>Genome public.</title>
        <authorList>
            <person name="Liu C."/>
            <person name="Sun Q."/>
        </authorList>
    </citation>
    <scope>NUCLEOTIDE SEQUENCE</scope>
    <source>
        <strain evidence="2">M6</strain>
    </source>
</reference>
<dbReference type="EMBL" id="JAEQMG010000191">
    <property type="protein sequence ID" value="MBK6090260.1"/>
    <property type="molecule type" value="Genomic_DNA"/>
</dbReference>
<organism evidence="2 3">
    <name type="scientific">Ruminococcus difficilis</name>
    <dbReference type="NCBI Taxonomy" id="2763069"/>
    <lineage>
        <taxon>Bacteria</taxon>
        <taxon>Bacillati</taxon>
        <taxon>Bacillota</taxon>
        <taxon>Clostridia</taxon>
        <taxon>Eubacteriales</taxon>
        <taxon>Oscillospiraceae</taxon>
        <taxon>Ruminococcus</taxon>
    </lineage>
</organism>
<dbReference type="Pfam" id="PF12673">
    <property type="entry name" value="SipL"/>
    <property type="match status" value="2"/>
</dbReference>
<dbReference type="Proteomes" id="UP000633365">
    <property type="component" value="Unassembled WGS sequence"/>
</dbReference>
<keyword evidence="3" id="KW-1185">Reference proteome</keyword>
<feature type="domain" description="SipL SPOCS" evidence="1">
    <location>
        <begin position="184"/>
        <end position="262"/>
    </location>
</feature>
<protein>
    <submittedName>
        <fullName evidence="2">DUF3794 domain-containing protein</fullName>
    </submittedName>
</protein>
<accession>A0A934WUQ0</accession>
<dbReference type="AlphaFoldDB" id="A0A934WUQ0"/>
<dbReference type="RefSeq" id="WP_201428925.1">
    <property type="nucleotide sequence ID" value="NZ_JAEQMG010000191.1"/>
</dbReference>
<proteinExistence type="predicted"/>
<name>A0A934WUQ0_9FIRM</name>
<evidence type="ECO:0000313" key="2">
    <source>
        <dbReference type="EMBL" id="MBK6090260.1"/>
    </source>
</evidence>
<gene>
    <name evidence="2" type="ORF">JKK62_16695</name>
</gene>
<feature type="domain" description="SipL SPOCS" evidence="1">
    <location>
        <begin position="37"/>
        <end position="116"/>
    </location>
</feature>
<comment type="caution">
    <text evidence="2">The sequence shown here is derived from an EMBL/GenBank/DDBJ whole genome shotgun (WGS) entry which is preliminary data.</text>
</comment>
<dbReference type="InterPro" id="IPR024300">
    <property type="entry name" value="SipL_SPOCS_dom"/>
</dbReference>
<sequence length="508" mass="55918">MEYPTESRFLRAPAAVLDTVAEQLADVDLTLPDYCPDIEKILKCTLIPKLQSKSLSGGQLRVDGSCVVNVLYVESTGKTIRCCEQSVSFSQSFSLRETPENYVVLTKTKPEYINCRALSPRRLVIHGAFSLYAKVLSVGQSEIFTPPEGLETLIKPAECADLTALCQEQFTVSEEISAADKPPVESVLHSSVTAGINDVKAVKDKLMVGGELNLRMFYLCDVETGETAKLDYVLPFNQILDCDGVDENTRNLLCCEVMSYDVRLKNDIMSEKPIIALDVKLCLTEQGYVMREEKLVCDAFSVEYASAPRFDNLKTVTELLPVSESFMEKLSICVDSGKIGKILDIYADSLTLNAAPADGRLSVSGKVNLCMLALDGDDFPMFVERSCDFSHTLSSSEGCDSLCFGRVRASGLSFRLADDSTAEIRVELKVTGGAMKNECTRVVTDVEVFEDQPLSSGDCALTLYFADSGENLWSISKAHNTRLEPLMCENNLEEIDLDSPQMLLIPKL</sequence>